<dbReference type="InterPro" id="IPR008207">
    <property type="entry name" value="Sig_transdc_His_kin_Hpt_dom"/>
</dbReference>
<dbReference type="EMBL" id="JACIJC010000005">
    <property type="protein sequence ID" value="MBB5687155.1"/>
    <property type="molecule type" value="Genomic_DNA"/>
</dbReference>
<keyword evidence="14" id="KW-1185">Reference proteome</keyword>
<dbReference type="Gene3D" id="1.20.120.160">
    <property type="entry name" value="HPT domain"/>
    <property type="match status" value="1"/>
</dbReference>
<dbReference type="SUPFAM" id="SSF47384">
    <property type="entry name" value="Homodimeric domain of signal transducing histidine kinase"/>
    <property type="match status" value="1"/>
</dbReference>
<dbReference type="CDD" id="cd00088">
    <property type="entry name" value="HPT"/>
    <property type="match status" value="1"/>
</dbReference>
<dbReference type="InterPro" id="IPR005467">
    <property type="entry name" value="His_kinase_dom"/>
</dbReference>
<dbReference type="SUPFAM" id="SSF47226">
    <property type="entry name" value="Histidine-containing phosphotransfer domain, HPT domain"/>
    <property type="match status" value="1"/>
</dbReference>
<dbReference type="InterPro" id="IPR037006">
    <property type="entry name" value="CheA-like_homodim_sf"/>
</dbReference>
<dbReference type="Pfam" id="PF02895">
    <property type="entry name" value="H-kinase_dim"/>
    <property type="match status" value="1"/>
</dbReference>
<dbReference type="Proteomes" id="UP000549617">
    <property type="component" value="Unassembled WGS sequence"/>
</dbReference>
<comment type="function">
    <text evidence="8">Involved in the transmission of sensory signals from the chemoreceptors to the flagellar motors. CheA is autophosphorylated; it can transfer its phosphate group to either CheB or CheY.</text>
</comment>
<dbReference type="PRINTS" id="PR00344">
    <property type="entry name" value="BCTRLSENSOR"/>
</dbReference>
<dbReference type="Gene3D" id="1.10.287.560">
    <property type="entry name" value="Histidine kinase CheA-like, homodimeric domain"/>
    <property type="match status" value="1"/>
</dbReference>
<dbReference type="Pfam" id="PF01627">
    <property type="entry name" value="Hpt"/>
    <property type="match status" value="1"/>
</dbReference>
<feature type="domain" description="HPt" evidence="12">
    <location>
        <begin position="1"/>
        <end position="101"/>
    </location>
</feature>
<feature type="modified residue" description="Phosphohistidine" evidence="9">
    <location>
        <position position="44"/>
    </location>
</feature>
<reference evidence="13 14" key="1">
    <citation type="submission" date="2020-08" db="EMBL/GenBank/DDBJ databases">
        <title>Genomic Encyclopedia of Type Strains, Phase IV (KMG-IV): sequencing the most valuable type-strain genomes for metagenomic binning, comparative biology and taxonomic classification.</title>
        <authorList>
            <person name="Goeker M."/>
        </authorList>
    </citation>
    <scope>NUCLEOTIDE SEQUENCE [LARGE SCALE GENOMIC DNA]</scope>
    <source>
        <strain evidence="13 14">DSM 25079</strain>
    </source>
</reference>
<evidence type="ECO:0000256" key="6">
    <source>
        <dbReference type="ARBA" id="ARBA00022777"/>
    </source>
</evidence>
<evidence type="ECO:0000256" key="8">
    <source>
        <dbReference type="ARBA" id="ARBA00035100"/>
    </source>
</evidence>
<dbReference type="PROSITE" id="PS50894">
    <property type="entry name" value="HPT"/>
    <property type="match status" value="1"/>
</dbReference>
<dbReference type="GO" id="GO:0000155">
    <property type="term" value="F:phosphorelay sensor kinase activity"/>
    <property type="evidence" value="ECO:0007669"/>
    <property type="project" value="InterPro"/>
</dbReference>
<dbReference type="SMART" id="SM00387">
    <property type="entry name" value="HATPase_c"/>
    <property type="match status" value="1"/>
</dbReference>
<keyword evidence="7" id="KW-0902">Two-component regulatory system</keyword>
<dbReference type="SMART" id="SM00260">
    <property type="entry name" value="CheW"/>
    <property type="match status" value="1"/>
</dbReference>
<evidence type="ECO:0000256" key="3">
    <source>
        <dbReference type="ARBA" id="ARBA00021495"/>
    </source>
</evidence>
<protein>
    <recommendedName>
        <fullName evidence="3">Chemotaxis protein CheA</fullName>
        <ecNumber evidence="2">2.7.13.3</ecNumber>
    </recommendedName>
</protein>
<dbReference type="RefSeq" id="WP_184020342.1">
    <property type="nucleotide sequence ID" value="NZ_JACIJC010000005.1"/>
</dbReference>
<evidence type="ECO:0000313" key="14">
    <source>
        <dbReference type="Proteomes" id="UP000549617"/>
    </source>
</evidence>
<dbReference type="PANTHER" id="PTHR43395:SF1">
    <property type="entry name" value="CHEMOTAXIS PROTEIN CHEA"/>
    <property type="match status" value="1"/>
</dbReference>
<dbReference type="InterPro" id="IPR036097">
    <property type="entry name" value="HisK_dim/P_sf"/>
</dbReference>
<dbReference type="Gene3D" id="2.30.30.40">
    <property type="entry name" value="SH3 Domains"/>
    <property type="match status" value="1"/>
</dbReference>
<dbReference type="SUPFAM" id="SSF55874">
    <property type="entry name" value="ATPase domain of HSP90 chaperone/DNA topoisomerase II/histidine kinase"/>
    <property type="match status" value="1"/>
</dbReference>
<dbReference type="GO" id="GO:0006935">
    <property type="term" value="P:chemotaxis"/>
    <property type="evidence" value="ECO:0007669"/>
    <property type="project" value="InterPro"/>
</dbReference>
<keyword evidence="4 9" id="KW-0597">Phosphoprotein</keyword>
<dbReference type="Pfam" id="PF02518">
    <property type="entry name" value="HATPase_c"/>
    <property type="match status" value="1"/>
</dbReference>
<dbReference type="InterPro" id="IPR003594">
    <property type="entry name" value="HATPase_dom"/>
</dbReference>
<gene>
    <name evidence="13" type="ORF">FHS49_003183</name>
</gene>
<dbReference type="InterPro" id="IPR004358">
    <property type="entry name" value="Sig_transdc_His_kin-like_C"/>
</dbReference>
<dbReference type="PROSITE" id="PS50109">
    <property type="entry name" value="HIS_KIN"/>
    <property type="match status" value="1"/>
</dbReference>
<evidence type="ECO:0000256" key="4">
    <source>
        <dbReference type="ARBA" id="ARBA00022553"/>
    </source>
</evidence>
<evidence type="ECO:0000313" key="13">
    <source>
        <dbReference type="EMBL" id="MBB5687155.1"/>
    </source>
</evidence>
<dbReference type="PROSITE" id="PS50851">
    <property type="entry name" value="CHEW"/>
    <property type="match status" value="1"/>
</dbReference>
<evidence type="ECO:0000256" key="9">
    <source>
        <dbReference type="PROSITE-ProRule" id="PRU00110"/>
    </source>
</evidence>
<keyword evidence="5 13" id="KW-0808">Transferase</keyword>
<dbReference type="Gene3D" id="2.40.50.180">
    <property type="entry name" value="CheA-289, Domain 4"/>
    <property type="match status" value="1"/>
</dbReference>
<comment type="catalytic activity">
    <reaction evidence="1">
        <text>ATP + protein L-histidine = ADP + protein N-phospho-L-histidine.</text>
        <dbReference type="EC" id="2.7.13.3"/>
    </reaction>
</comment>
<dbReference type="PANTHER" id="PTHR43395">
    <property type="entry name" value="SENSOR HISTIDINE KINASE CHEA"/>
    <property type="match status" value="1"/>
</dbReference>
<dbReference type="FunFam" id="3.30.565.10:FF:000016">
    <property type="entry name" value="Chemotaxis protein CheA, putative"/>
    <property type="match status" value="1"/>
</dbReference>
<dbReference type="AlphaFoldDB" id="A0A7W9EGJ2"/>
<dbReference type="SMART" id="SM00073">
    <property type="entry name" value="HPT"/>
    <property type="match status" value="1"/>
</dbReference>
<evidence type="ECO:0000256" key="7">
    <source>
        <dbReference type="ARBA" id="ARBA00023012"/>
    </source>
</evidence>
<evidence type="ECO:0000256" key="2">
    <source>
        <dbReference type="ARBA" id="ARBA00012438"/>
    </source>
</evidence>
<dbReference type="SMART" id="SM01231">
    <property type="entry name" value="H-kinase_dim"/>
    <property type="match status" value="1"/>
</dbReference>
<sequence>MDEILQEFIAETRETLEAVAGELVAWEANPEDRNRLDTIFRFVHTVKGSCGFLDLPRLERLSHAAEEALSEARDGKRRANSAMVSAVLAVIDRIGELTEALDTGEAVPDGGDERLIAALRVDAIMPDGAVPAAAAAKGNIRSIRISLDLLDRMMNGVSDLVLSRNEVSRRLQESEADPALGGAFDRLSACVADMRDAITRTRMQRIEKLFSSVPRLVRDVAGDLGKLVDLEIDGGDVELDREMIEMIRDPLTHIIRNALDHGIELPDIREIAGKPRAGRLRITARQSGNQILIGVSDDGRGIDPARLMEKAIAAGVVSAERAARLSPEARLALIFEPGLSTADGVTQLSGRGVGMDVVRSNIETIGGVVEIDSQPGRGLTLNMRVPLTLTIIPALTVSVADQHFAIPRSAIQEIVRETSESVRIERIGSALIARIRDQRIPVVRLESVLGLDEGEGAAPRCLVVLNPAGGAVYAISVSAVHDHQELVIRPSCPAIMGTGVYAGMTLPDTGEPMLLLDPAGIAEKSGIAAIDIADEADNAPDPAQMHERVAMLLFRDLDGVERAVRVGVVERIEDVSGDQIRFAAGRLRLSIDDRIIPLVGFDKLTDRAAVTVLRLNDGTVELAYAIDEVIDIVTLPPVIERAARPGVIEGVALIDGRQVELLDPYWLFSEAMDISTAGPATARPLCLLPAGDDHWTREVLRPLVEAAGYRVAFAGDVSPEDADFVIASDDAPSALPAGSGKLLTLRKDLGNRDADPASVYRYDRAGLMSALQINRTRAKG</sequence>
<organism evidence="13 14">
    <name type="scientific">Sphingobium boeckii</name>
    <dbReference type="NCBI Taxonomy" id="1082345"/>
    <lineage>
        <taxon>Bacteria</taxon>
        <taxon>Pseudomonadati</taxon>
        <taxon>Pseudomonadota</taxon>
        <taxon>Alphaproteobacteria</taxon>
        <taxon>Sphingomonadales</taxon>
        <taxon>Sphingomonadaceae</taxon>
        <taxon>Sphingobium</taxon>
    </lineage>
</organism>
<feature type="domain" description="Histidine kinase" evidence="10">
    <location>
        <begin position="148"/>
        <end position="389"/>
    </location>
</feature>
<evidence type="ECO:0000259" key="10">
    <source>
        <dbReference type="PROSITE" id="PS50109"/>
    </source>
</evidence>
<evidence type="ECO:0000256" key="1">
    <source>
        <dbReference type="ARBA" id="ARBA00000085"/>
    </source>
</evidence>
<dbReference type="GO" id="GO:0005737">
    <property type="term" value="C:cytoplasm"/>
    <property type="evidence" value="ECO:0007669"/>
    <property type="project" value="InterPro"/>
</dbReference>
<dbReference type="InterPro" id="IPR036890">
    <property type="entry name" value="HATPase_C_sf"/>
</dbReference>
<accession>A0A7W9EGJ2</accession>
<comment type="caution">
    <text evidence="13">The sequence shown here is derived from an EMBL/GenBank/DDBJ whole genome shotgun (WGS) entry which is preliminary data.</text>
</comment>
<name>A0A7W9EGJ2_9SPHN</name>
<dbReference type="Gene3D" id="3.30.565.10">
    <property type="entry name" value="Histidine kinase-like ATPase, C-terminal domain"/>
    <property type="match status" value="1"/>
</dbReference>
<evidence type="ECO:0000256" key="5">
    <source>
        <dbReference type="ARBA" id="ARBA00022679"/>
    </source>
</evidence>
<dbReference type="InterPro" id="IPR036641">
    <property type="entry name" value="HPT_dom_sf"/>
</dbReference>
<dbReference type="SUPFAM" id="SSF50341">
    <property type="entry name" value="CheW-like"/>
    <property type="match status" value="2"/>
</dbReference>
<dbReference type="EC" id="2.7.13.3" evidence="2"/>
<keyword evidence="6 13" id="KW-0418">Kinase</keyword>
<dbReference type="InterPro" id="IPR004105">
    <property type="entry name" value="CheA-like_dim"/>
</dbReference>
<dbReference type="InterPro" id="IPR002545">
    <property type="entry name" value="CheW-lke_dom"/>
</dbReference>
<dbReference type="InterPro" id="IPR051315">
    <property type="entry name" value="Bact_Chemotaxis_CheA"/>
</dbReference>
<evidence type="ECO:0000259" key="12">
    <source>
        <dbReference type="PROSITE" id="PS50894"/>
    </source>
</evidence>
<proteinExistence type="predicted"/>
<feature type="domain" description="CheW-like" evidence="11">
    <location>
        <begin position="391"/>
        <end position="527"/>
    </location>
</feature>
<evidence type="ECO:0000259" key="11">
    <source>
        <dbReference type="PROSITE" id="PS50851"/>
    </source>
</evidence>
<dbReference type="InterPro" id="IPR036061">
    <property type="entry name" value="CheW-like_dom_sf"/>
</dbReference>
<dbReference type="Pfam" id="PF01584">
    <property type="entry name" value="CheW"/>
    <property type="match status" value="1"/>
</dbReference>